<organism evidence="1 2">
    <name type="scientific">Gossypium darwinii</name>
    <name type="common">Darwin's cotton</name>
    <name type="synonym">Gossypium barbadense var. darwinii</name>
    <dbReference type="NCBI Taxonomy" id="34276"/>
    <lineage>
        <taxon>Eukaryota</taxon>
        <taxon>Viridiplantae</taxon>
        <taxon>Streptophyta</taxon>
        <taxon>Embryophyta</taxon>
        <taxon>Tracheophyta</taxon>
        <taxon>Spermatophyta</taxon>
        <taxon>Magnoliopsida</taxon>
        <taxon>eudicotyledons</taxon>
        <taxon>Gunneridae</taxon>
        <taxon>Pentapetalae</taxon>
        <taxon>rosids</taxon>
        <taxon>malvids</taxon>
        <taxon>Malvales</taxon>
        <taxon>Malvaceae</taxon>
        <taxon>Malvoideae</taxon>
        <taxon>Gossypium</taxon>
    </lineage>
</organism>
<evidence type="ECO:0000313" key="2">
    <source>
        <dbReference type="Proteomes" id="UP000323506"/>
    </source>
</evidence>
<dbReference type="Proteomes" id="UP000323506">
    <property type="component" value="Chromosome A10"/>
</dbReference>
<sequence>MKGETPIFLFESRFQRWSRAPISRLQDSGKWSKWGWVANYGVGYGGKQ</sequence>
<proteinExistence type="predicted"/>
<protein>
    <submittedName>
        <fullName evidence="1">Uncharacterized protein</fullName>
    </submittedName>
</protein>
<dbReference type="EMBL" id="CM017697">
    <property type="protein sequence ID" value="TYG99050.1"/>
    <property type="molecule type" value="Genomic_DNA"/>
</dbReference>
<keyword evidence="2" id="KW-1185">Reference proteome</keyword>
<accession>A0A5D2F015</accession>
<dbReference type="AlphaFoldDB" id="A0A5D2F015"/>
<gene>
    <name evidence="1" type="ORF">ES288_A10G165500v1</name>
</gene>
<reference evidence="1 2" key="1">
    <citation type="submission" date="2019-06" db="EMBL/GenBank/DDBJ databases">
        <title>WGS assembly of Gossypium darwinii.</title>
        <authorList>
            <person name="Chen Z.J."/>
            <person name="Sreedasyam A."/>
            <person name="Ando A."/>
            <person name="Song Q."/>
            <person name="De L."/>
            <person name="Hulse-Kemp A."/>
            <person name="Ding M."/>
            <person name="Ye W."/>
            <person name="Kirkbride R."/>
            <person name="Jenkins J."/>
            <person name="Plott C."/>
            <person name="Lovell J."/>
            <person name="Lin Y.-M."/>
            <person name="Vaughn R."/>
            <person name="Liu B."/>
            <person name="Li W."/>
            <person name="Simpson S."/>
            <person name="Scheffler B."/>
            <person name="Saski C."/>
            <person name="Grover C."/>
            <person name="Hu G."/>
            <person name="Conover J."/>
            <person name="Carlson J."/>
            <person name="Shu S."/>
            <person name="Boston L."/>
            <person name="Williams M."/>
            <person name="Peterson D."/>
            <person name="Mcgee K."/>
            <person name="Jones D."/>
            <person name="Wendel J."/>
            <person name="Stelly D."/>
            <person name="Grimwood J."/>
            <person name="Schmutz J."/>
        </authorList>
    </citation>
    <scope>NUCLEOTIDE SEQUENCE [LARGE SCALE GENOMIC DNA]</scope>
    <source>
        <strain evidence="1">1808015.09</strain>
    </source>
</reference>
<evidence type="ECO:0000313" key="1">
    <source>
        <dbReference type="EMBL" id="TYG99050.1"/>
    </source>
</evidence>
<name>A0A5D2F015_GOSDA</name>